<dbReference type="Gene3D" id="1.10.10.10">
    <property type="entry name" value="Winged helix-like DNA-binding domain superfamily/Winged helix DNA-binding domain"/>
    <property type="match status" value="1"/>
</dbReference>
<protein>
    <submittedName>
        <fullName evidence="6">Methyltransferase</fullName>
    </submittedName>
</protein>
<dbReference type="SUPFAM" id="SSF46785">
    <property type="entry name" value="Winged helix' DNA-binding domain"/>
    <property type="match status" value="1"/>
</dbReference>
<dbReference type="EMBL" id="JBJVNI010000001">
    <property type="protein sequence ID" value="MFM9607282.1"/>
    <property type="molecule type" value="Genomic_DNA"/>
</dbReference>
<dbReference type="InterPro" id="IPR016461">
    <property type="entry name" value="COMT-like"/>
</dbReference>
<dbReference type="Gene3D" id="3.40.50.150">
    <property type="entry name" value="Vaccinia Virus protein VP39"/>
    <property type="match status" value="1"/>
</dbReference>
<dbReference type="GO" id="GO:0032259">
    <property type="term" value="P:methylation"/>
    <property type="evidence" value="ECO:0007669"/>
    <property type="project" value="UniProtKB-KW"/>
</dbReference>
<keyword evidence="7" id="KW-1185">Reference proteome</keyword>
<evidence type="ECO:0000256" key="1">
    <source>
        <dbReference type="ARBA" id="ARBA00022603"/>
    </source>
</evidence>
<dbReference type="GO" id="GO:0008168">
    <property type="term" value="F:methyltransferase activity"/>
    <property type="evidence" value="ECO:0007669"/>
    <property type="project" value="UniProtKB-KW"/>
</dbReference>
<proteinExistence type="predicted"/>
<reference evidence="6 7" key="1">
    <citation type="submission" date="2024-12" db="EMBL/GenBank/DDBJ databases">
        <title>Forecasting of Potato common scab and diversities of Pathogenic streptomyces spp. in china.</title>
        <authorList>
            <person name="Handique U."/>
            <person name="Wu J."/>
        </authorList>
    </citation>
    <scope>NUCLEOTIDE SEQUENCE [LARGE SCALE GENOMIC DNA]</scope>
    <source>
        <strain evidence="6 7">ZRIMU1530</strain>
    </source>
</reference>
<dbReference type="PIRSF" id="PIRSF005739">
    <property type="entry name" value="O-mtase"/>
    <property type="match status" value="1"/>
</dbReference>
<dbReference type="SUPFAM" id="SSF53335">
    <property type="entry name" value="S-adenosyl-L-methionine-dependent methyltransferases"/>
    <property type="match status" value="1"/>
</dbReference>
<dbReference type="PANTHER" id="PTHR43712:SF2">
    <property type="entry name" value="O-METHYLTRANSFERASE CICE"/>
    <property type="match status" value="1"/>
</dbReference>
<dbReference type="InterPro" id="IPR029063">
    <property type="entry name" value="SAM-dependent_MTases_sf"/>
</dbReference>
<dbReference type="Proteomes" id="UP001631957">
    <property type="component" value="Unassembled WGS sequence"/>
</dbReference>
<dbReference type="Pfam" id="PF08100">
    <property type="entry name" value="Dimerisation"/>
    <property type="match status" value="1"/>
</dbReference>
<dbReference type="CDD" id="cd02440">
    <property type="entry name" value="AdoMet_MTases"/>
    <property type="match status" value="1"/>
</dbReference>
<evidence type="ECO:0000259" key="4">
    <source>
        <dbReference type="Pfam" id="PF00891"/>
    </source>
</evidence>
<evidence type="ECO:0000313" key="6">
    <source>
        <dbReference type="EMBL" id="MFM9607282.1"/>
    </source>
</evidence>
<dbReference type="Gene3D" id="1.10.287.1350">
    <property type="match status" value="1"/>
</dbReference>
<feature type="domain" description="O-methyltransferase C-terminal" evidence="4">
    <location>
        <begin position="111"/>
        <end position="315"/>
    </location>
</feature>
<dbReference type="Pfam" id="PF00891">
    <property type="entry name" value="Methyltransf_2"/>
    <property type="match status" value="1"/>
</dbReference>
<dbReference type="RefSeq" id="WP_409120072.1">
    <property type="nucleotide sequence ID" value="NZ_JBJVNI010000001.1"/>
</dbReference>
<keyword evidence="1 6" id="KW-0489">Methyltransferase</keyword>
<evidence type="ECO:0000256" key="3">
    <source>
        <dbReference type="ARBA" id="ARBA00022691"/>
    </source>
</evidence>
<gene>
    <name evidence="6" type="ORF">ACKI18_00995</name>
</gene>
<evidence type="ECO:0000256" key="2">
    <source>
        <dbReference type="ARBA" id="ARBA00022679"/>
    </source>
</evidence>
<keyword evidence="3" id="KW-0949">S-adenosyl-L-methionine</keyword>
<organism evidence="6 7">
    <name type="scientific">Streptomyces niveiscabiei</name>
    <dbReference type="NCBI Taxonomy" id="164115"/>
    <lineage>
        <taxon>Bacteria</taxon>
        <taxon>Bacillati</taxon>
        <taxon>Actinomycetota</taxon>
        <taxon>Actinomycetes</taxon>
        <taxon>Kitasatosporales</taxon>
        <taxon>Streptomycetaceae</taxon>
        <taxon>Streptomyces</taxon>
    </lineage>
</organism>
<comment type="caution">
    <text evidence="6">The sequence shown here is derived from an EMBL/GenBank/DDBJ whole genome shotgun (WGS) entry which is preliminary data.</text>
</comment>
<dbReference type="InterPro" id="IPR036388">
    <property type="entry name" value="WH-like_DNA-bd_sf"/>
</dbReference>
<dbReference type="InterPro" id="IPR012967">
    <property type="entry name" value="COMT_dimerisation"/>
</dbReference>
<accession>A0ABW9HGV2</accession>
<dbReference type="InterPro" id="IPR001077">
    <property type="entry name" value="COMT_C"/>
</dbReference>
<evidence type="ECO:0000313" key="7">
    <source>
        <dbReference type="Proteomes" id="UP001631957"/>
    </source>
</evidence>
<keyword evidence="2" id="KW-0808">Transferase</keyword>
<dbReference type="InterPro" id="IPR036390">
    <property type="entry name" value="WH_DNA-bd_sf"/>
</dbReference>
<name>A0ABW9HGV2_9ACTN</name>
<dbReference type="PANTHER" id="PTHR43712">
    <property type="entry name" value="PUTATIVE (AFU_ORTHOLOGUE AFUA_4G14580)-RELATED"/>
    <property type="match status" value="1"/>
</dbReference>
<dbReference type="PROSITE" id="PS51683">
    <property type="entry name" value="SAM_OMT_II"/>
    <property type="match status" value="1"/>
</dbReference>
<sequence length="333" mass="35503">MTPEEEKALVLRTGVGTWLPHMLYALIGLGIPDRLTDEPRPVADVAADTGTLPDPLARTLRTAVSLGFFTEGPPEHFALNDAGRLLRSDSPGTLRAGLHITITRLLPLFAEFAHTLRTGEPAAEKLYGMPYYEHLAADPVAGQEFDRHLARTAPVVAEALLGGDTLDGAGTLVDVGGGNGTLLELLLRARPKLRGVLLDRPDVVAGAAGRLRDAGLADRCELAGGDFFASVPAGGDVYVIARCLHNWDDDRATRILRSVRDAAGPGSRLLVVEEVVPEETDPAEVAHSDVLMLLLGGRERTAGAYRRLLAGAGFETGAVRPAGRLRVFEARPR</sequence>
<evidence type="ECO:0000259" key="5">
    <source>
        <dbReference type="Pfam" id="PF08100"/>
    </source>
</evidence>
<feature type="domain" description="O-methyltransferase dimerisation" evidence="5">
    <location>
        <begin position="16"/>
        <end position="86"/>
    </location>
</feature>